<comment type="caution">
    <text evidence="3">The sequence shown here is derived from an EMBL/GenBank/DDBJ whole genome shotgun (WGS) entry which is preliminary data.</text>
</comment>
<feature type="region of interest" description="Disordered" evidence="1">
    <location>
        <begin position="61"/>
        <end position="106"/>
    </location>
</feature>
<accession>A0ABV8F1H3</accession>
<proteinExistence type="predicted"/>
<keyword evidence="2" id="KW-0472">Membrane</keyword>
<name>A0ABV8F1H3_9ACTN</name>
<feature type="compositionally biased region" description="Basic and acidic residues" evidence="1">
    <location>
        <begin position="70"/>
        <end position="99"/>
    </location>
</feature>
<keyword evidence="2" id="KW-0812">Transmembrane</keyword>
<sequence>METGGNRRRRSRSRSRLPGTLRALVGAAALVAALLVLGGSLLRPGARTQEQEMGRALVTAPVAAPAETEGPAKDPGKATGKAAEKATADKPRKAKKGQEAKAGGLSKHTDKQALAYFVEHKATKRLKDIRIVGGYLRIYTDLPDSASNSKQALKLCETGRDYLVGEVGDPNPVVFVQARFGENGNPVLANIIGSKDRDCRLTYPEPK</sequence>
<organism evidence="3 4">
    <name type="scientific">Streptosporangium jomthongense</name>
    <dbReference type="NCBI Taxonomy" id="1193683"/>
    <lineage>
        <taxon>Bacteria</taxon>
        <taxon>Bacillati</taxon>
        <taxon>Actinomycetota</taxon>
        <taxon>Actinomycetes</taxon>
        <taxon>Streptosporangiales</taxon>
        <taxon>Streptosporangiaceae</taxon>
        <taxon>Streptosporangium</taxon>
    </lineage>
</organism>
<dbReference type="EMBL" id="JBHSBC010000019">
    <property type="protein sequence ID" value="MFC3982351.1"/>
    <property type="molecule type" value="Genomic_DNA"/>
</dbReference>
<protein>
    <submittedName>
        <fullName evidence="3">Uncharacterized protein</fullName>
    </submittedName>
</protein>
<gene>
    <name evidence="3" type="ORF">ACFOYY_19560</name>
</gene>
<evidence type="ECO:0000313" key="3">
    <source>
        <dbReference type="EMBL" id="MFC3982351.1"/>
    </source>
</evidence>
<feature type="transmembrane region" description="Helical" evidence="2">
    <location>
        <begin position="21"/>
        <end position="42"/>
    </location>
</feature>
<evidence type="ECO:0000256" key="2">
    <source>
        <dbReference type="SAM" id="Phobius"/>
    </source>
</evidence>
<reference evidence="4" key="1">
    <citation type="journal article" date="2019" name="Int. J. Syst. Evol. Microbiol.">
        <title>The Global Catalogue of Microorganisms (GCM) 10K type strain sequencing project: providing services to taxonomists for standard genome sequencing and annotation.</title>
        <authorList>
            <consortium name="The Broad Institute Genomics Platform"/>
            <consortium name="The Broad Institute Genome Sequencing Center for Infectious Disease"/>
            <person name="Wu L."/>
            <person name="Ma J."/>
        </authorList>
    </citation>
    <scope>NUCLEOTIDE SEQUENCE [LARGE SCALE GENOMIC DNA]</scope>
    <source>
        <strain evidence="4">TBRC 7912</strain>
    </source>
</reference>
<keyword evidence="2" id="KW-1133">Transmembrane helix</keyword>
<dbReference type="Proteomes" id="UP001595698">
    <property type="component" value="Unassembled WGS sequence"/>
</dbReference>
<evidence type="ECO:0000256" key="1">
    <source>
        <dbReference type="SAM" id="MobiDB-lite"/>
    </source>
</evidence>
<evidence type="ECO:0000313" key="4">
    <source>
        <dbReference type="Proteomes" id="UP001595698"/>
    </source>
</evidence>
<dbReference type="RefSeq" id="WP_386190517.1">
    <property type="nucleotide sequence ID" value="NZ_JBHSBC010000019.1"/>
</dbReference>
<keyword evidence="4" id="KW-1185">Reference proteome</keyword>